<evidence type="ECO:0000313" key="3">
    <source>
        <dbReference type="Proteomes" id="UP001162131"/>
    </source>
</evidence>
<feature type="transmembrane region" description="Helical" evidence="1">
    <location>
        <begin position="159"/>
        <end position="183"/>
    </location>
</feature>
<accession>A0AAU9JIK8</accession>
<dbReference type="EMBL" id="CAJZBQ010000035">
    <property type="protein sequence ID" value="CAG9323955.1"/>
    <property type="molecule type" value="Genomic_DNA"/>
</dbReference>
<organism evidence="2 3">
    <name type="scientific">Blepharisma stoltei</name>
    <dbReference type="NCBI Taxonomy" id="1481888"/>
    <lineage>
        <taxon>Eukaryota</taxon>
        <taxon>Sar</taxon>
        <taxon>Alveolata</taxon>
        <taxon>Ciliophora</taxon>
        <taxon>Postciliodesmatophora</taxon>
        <taxon>Heterotrichea</taxon>
        <taxon>Heterotrichida</taxon>
        <taxon>Blepharismidae</taxon>
        <taxon>Blepharisma</taxon>
    </lineage>
</organism>
<proteinExistence type="predicted"/>
<dbReference type="AlphaFoldDB" id="A0AAU9JIK8"/>
<keyword evidence="1" id="KW-0812">Transmembrane</keyword>
<keyword evidence="3" id="KW-1185">Reference proteome</keyword>
<dbReference type="Proteomes" id="UP001162131">
    <property type="component" value="Unassembled WGS sequence"/>
</dbReference>
<keyword evidence="1" id="KW-1133">Transmembrane helix</keyword>
<reference evidence="2" key="1">
    <citation type="submission" date="2021-09" db="EMBL/GenBank/DDBJ databases">
        <authorList>
            <consortium name="AG Swart"/>
            <person name="Singh M."/>
            <person name="Singh A."/>
            <person name="Seah K."/>
            <person name="Emmerich C."/>
        </authorList>
    </citation>
    <scope>NUCLEOTIDE SEQUENCE</scope>
    <source>
        <strain evidence="2">ATCC30299</strain>
    </source>
</reference>
<sequence>MSKIEWNIGSFLNERKFSKLPFLIISKKAEYNLYLNFYYYCPSHYADLIYYYSSEYRKLQLNAKLQTWKFWRLSDLIPCTLSANKTCLPDSGNIFIWEIMEYLRFDSTCVKLGIINECLYLSFLTVFCIIFGHLLTAFFYTNHFTYLNKFLFYIKNFPIYGLLCFLFLRRLCFPFISNIIFLLRKMH</sequence>
<evidence type="ECO:0000256" key="1">
    <source>
        <dbReference type="SAM" id="Phobius"/>
    </source>
</evidence>
<comment type="caution">
    <text evidence="2">The sequence shown here is derived from an EMBL/GenBank/DDBJ whole genome shotgun (WGS) entry which is preliminary data.</text>
</comment>
<evidence type="ECO:0000313" key="2">
    <source>
        <dbReference type="EMBL" id="CAG9323955.1"/>
    </source>
</evidence>
<keyword evidence="1" id="KW-0472">Membrane</keyword>
<gene>
    <name evidence="2" type="ORF">BSTOLATCC_MIC34985</name>
</gene>
<name>A0AAU9JIK8_9CILI</name>
<protein>
    <submittedName>
        <fullName evidence="2">Uncharacterized protein</fullName>
    </submittedName>
</protein>
<feature type="transmembrane region" description="Helical" evidence="1">
    <location>
        <begin position="118"/>
        <end position="139"/>
    </location>
</feature>